<proteinExistence type="predicted"/>
<evidence type="ECO:0000313" key="2">
    <source>
        <dbReference type="Proteomes" id="UP000507245"/>
    </source>
</evidence>
<gene>
    <name evidence="1" type="ORF">ORAREDHAP_LOCUS50828</name>
</gene>
<dbReference type="Proteomes" id="UP000507245">
    <property type="component" value="Unassembled WGS sequence"/>
</dbReference>
<keyword evidence="2" id="KW-1185">Reference proteome</keyword>
<organism evidence="1 2">
    <name type="scientific">Prunus armeniaca</name>
    <name type="common">Apricot</name>
    <name type="synonym">Armeniaca vulgaris</name>
    <dbReference type="NCBI Taxonomy" id="36596"/>
    <lineage>
        <taxon>Eukaryota</taxon>
        <taxon>Viridiplantae</taxon>
        <taxon>Streptophyta</taxon>
        <taxon>Embryophyta</taxon>
        <taxon>Tracheophyta</taxon>
        <taxon>Spermatophyta</taxon>
        <taxon>Magnoliopsida</taxon>
        <taxon>eudicotyledons</taxon>
        <taxon>Gunneridae</taxon>
        <taxon>Pentapetalae</taxon>
        <taxon>rosids</taxon>
        <taxon>fabids</taxon>
        <taxon>Rosales</taxon>
        <taxon>Rosaceae</taxon>
        <taxon>Amygdaloideae</taxon>
        <taxon>Amygdaleae</taxon>
        <taxon>Prunus</taxon>
    </lineage>
</organism>
<name>A0A6J5Y880_PRUAR</name>
<accession>A0A6J5Y880</accession>
<evidence type="ECO:0000313" key="1">
    <source>
        <dbReference type="EMBL" id="CAB4321621.1"/>
    </source>
</evidence>
<dbReference type="EMBL" id="CAEKKB010000008">
    <property type="protein sequence ID" value="CAB4321621.1"/>
    <property type="molecule type" value="Genomic_DNA"/>
</dbReference>
<protein>
    <submittedName>
        <fullName evidence="1">Uncharacterized protein</fullName>
    </submittedName>
</protein>
<sequence>MAGSVMFQSVCCITPHHTLQDRQRTRRYRSVPVVFAAQSNFLKGFCANINCKGFCDSSCIGSFTLCTQVFTVYSFLCAGPEGGGGTTPRDLHATSPSSPYLTSSLSHKITIYQYSQSRNPNLRGDREEKEEVVVEEKWAAWWRLCVA</sequence>
<dbReference type="AlphaFoldDB" id="A0A6J5Y880"/>
<reference evidence="2" key="1">
    <citation type="journal article" date="2020" name="Genome Biol.">
        <title>Gamete binning: chromosome-level and haplotype-resolved genome assembly enabled by high-throughput single-cell sequencing of gamete genomes.</title>
        <authorList>
            <person name="Campoy J.A."/>
            <person name="Sun H."/>
            <person name="Goel M."/>
            <person name="Jiao W.-B."/>
            <person name="Folz-Donahue K."/>
            <person name="Wang N."/>
            <person name="Rubio M."/>
            <person name="Liu C."/>
            <person name="Kukat C."/>
            <person name="Ruiz D."/>
            <person name="Huettel B."/>
            <person name="Schneeberger K."/>
        </authorList>
    </citation>
    <scope>NUCLEOTIDE SEQUENCE [LARGE SCALE GENOMIC DNA]</scope>
    <source>
        <strain evidence="2">cv. Rojo Pasion</strain>
    </source>
</reference>